<evidence type="ECO:0000313" key="2">
    <source>
        <dbReference type="Proteomes" id="UP001281147"/>
    </source>
</evidence>
<name>A0ACC3NQM1_9PEZI</name>
<organism evidence="1 2">
    <name type="scientific">Vermiconidia calcicola</name>
    <dbReference type="NCBI Taxonomy" id="1690605"/>
    <lineage>
        <taxon>Eukaryota</taxon>
        <taxon>Fungi</taxon>
        <taxon>Dikarya</taxon>
        <taxon>Ascomycota</taxon>
        <taxon>Pezizomycotina</taxon>
        <taxon>Dothideomycetes</taxon>
        <taxon>Dothideomycetidae</taxon>
        <taxon>Mycosphaerellales</taxon>
        <taxon>Extremaceae</taxon>
        <taxon>Vermiconidia</taxon>
    </lineage>
</organism>
<gene>
    <name evidence="1" type="ORF">LTR37_003229</name>
</gene>
<evidence type="ECO:0000313" key="1">
    <source>
        <dbReference type="EMBL" id="KAK3721353.1"/>
    </source>
</evidence>
<accession>A0ACC3NQM1</accession>
<reference evidence="1" key="1">
    <citation type="submission" date="2023-07" db="EMBL/GenBank/DDBJ databases">
        <title>Black Yeasts Isolated from many extreme environments.</title>
        <authorList>
            <person name="Coleine C."/>
            <person name="Stajich J.E."/>
            <person name="Selbmann L."/>
        </authorList>
    </citation>
    <scope>NUCLEOTIDE SEQUENCE</scope>
    <source>
        <strain evidence="1">CCFEE 5714</strain>
    </source>
</reference>
<keyword evidence="2" id="KW-1185">Reference proteome</keyword>
<comment type="caution">
    <text evidence="1">The sequence shown here is derived from an EMBL/GenBank/DDBJ whole genome shotgun (WGS) entry which is preliminary data.</text>
</comment>
<sequence>MEALACNAYQIKVDLYAQLTPPTNERQKLQDLDLTSSTTFVSGTNIQDPHSLQQRTRLQLPRVFGSRGKPTSSDILTLETNSSGPLVSNNKMSFASRIAGMSRPLNTEEFQALGGQVWLTPKAHRTHTDPPAEYMHLLTETGYDREQHGSVVRLPDREEQSYWTGEDIISELDTSVAYHDAYLHKLAAGLSRGLEPSMRNPFSSAGSTPAPASVASRARTVSSASTSTRAATPKVSTHPTTTGADDKHEDVQHPSSPASSDSPAAKKKRRRFEGEAAPQAGSRHSKDDIEFSNGNSIQRKLKKIRQVGEEIRSMLESMSSDAINPTQKPAKIENIVNIFLDGAIKIQKSIEHNIVDEAFKKVPDQSNIRRQTGMDMMTGVRDVIKFGMEHVLSQDAKGEPLPDMIYPALSETREVGLWYINCYTLKATFKPLPSSGRVPIWVPNGLGK</sequence>
<dbReference type="Proteomes" id="UP001281147">
    <property type="component" value="Unassembled WGS sequence"/>
</dbReference>
<protein>
    <submittedName>
        <fullName evidence="1">Uncharacterized protein</fullName>
    </submittedName>
</protein>
<proteinExistence type="predicted"/>
<dbReference type="EMBL" id="JAUTXU010000018">
    <property type="protein sequence ID" value="KAK3721353.1"/>
    <property type="molecule type" value="Genomic_DNA"/>
</dbReference>